<sequence length="175" mass="20202">MIPFFLSIIKFACCLLFFGSSFVRAEVPPFYKMIAKEQSVPEALLYSIALQESGYSFYGKRKPWPWTLNICGKGIYLDSKKEAEEFLREAVQVGCSVDVGLFQIHWQTHHNNFSSFSQALDPIYNMRVGAHILFTQYQKSHDWFLATGHYHSPNNKARASNYRDSVYKILAKVIQ</sequence>
<dbReference type="InterPro" id="IPR008258">
    <property type="entry name" value="Transglycosylase_SLT_dom_1"/>
</dbReference>
<dbReference type="Proteomes" id="UP001548189">
    <property type="component" value="Unassembled WGS sequence"/>
</dbReference>
<feature type="domain" description="Transglycosylase SLT" evidence="1">
    <location>
        <begin position="33"/>
        <end position="156"/>
    </location>
</feature>
<dbReference type="SUPFAM" id="SSF53955">
    <property type="entry name" value="Lysozyme-like"/>
    <property type="match status" value="1"/>
</dbReference>
<comment type="caution">
    <text evidence="2">The sequence shown here is derived from an EMBL/GenBank/DDBJ whole genome shotgun (WGS) entry which is preliminary data.</text>
</comment>
<evidence type="ECO:0000313" key="2">
    <source>
        <dbReference type="EMBL" id="MET1256940.1"/>
    </source>
</evidence>
<keyword evidence="3" id="KW-1185">Reference proteome</keyword>
<dbReference type="InterPro" id="IPR023346">
    <property type="entry name" value="Lysozyme-like_dom_sf"/>
</dbReference>
<dbReference type="Pfam" id="PF01464">
    <property type="entry name" value="SLT"/>
    <property type="match status" value="1"/>
</dbReference>
<dbReference type="EMBL" id="JBEVCJ010000031">
    <property type="protein sequence ID" value="MET1256940.1"/>
    <property type="molecule type" value="Genomic_DNA"/>
</dbReference>
<name>A0ABV2BYD6_9GAMM</name>
<dbReference type="Gene3D" id="1.10.530.10">
    <property type="match status" value="1"/>
</dbReference>
<reference evidence="2 3" key="1">
    <citation type="submission" date="2024-06" db="EMBL/GenBank/DDBJ databases">
        <authorList>
            <person name="Li F."/>
        </authorList>
    </citation>
    <scope>NUCLEOTIDE SEQUENCE [LARGE SCALE GENOMIC DNA]</scope>
    <source>
        <strain evidence="2 3">GXAS 311</strain>
    </source>
</reference>
<accession>A0ABV2BYD6</accession>
<evidence type="ECO:0000259" key="1">
    <source>
        <dbReference type="Pfam" id="PF01464"/>
    </source>
</evidence>
<gene>
    <name evidence="2" type="ORF">ABVT43_17490</name>
</gene>
<evidence type="ECO:0000313" key="3">
    <source>
        <dbReference type="Proteomes" id="UP001548189"/>
    </source>
</evidence>
<organism evidence="2 3">
    <name type="scientific">Aliikangiella maris</name>
    <dbReference type="NCBI Taxonomy" id="3162458"/>
    <lineage>
        <taxon>Bacteria</taxon>
        <taxon>Pseudomonadati</taxon>
        <taxon>Pseudomonadota</taxon>
        <taxon>Gammaproteobacteria</taxon>
        <taxon>Oceanospirillales</taxon>
        <taxon>Pleioneaceae</taxon>
        <taxon>Aliikangiella</taxon>
    </lineage>
</organism>
<proteinExistence type="predicted"/>
<protein>
    <submittedName>
        <fullName evidence="2">Transglycosylase SLT domain-containing protein</fullName>
    </submittedName>
</protein>